<gene>
    <name evidence="1" type="ORF">E0F91_03705</name>
</gene>
<accession>A0A4R5D3E2</accession>
<proteinExistence type="predicted"/>
<sequence>MKMENLIPIPELCILYTVELSFFTNLSEMGLLEIKTIESKEYIDSDAIYEIEKIIRIHKELDVNIAGIDVVLNLLQKIDGLHNELNTLRNRLRLYES</sequence>
<evidence type="ECO:0000313" key="2">
    <source>
        <dbReference type="Proteomes" id="UP000294644"/>
    </source>
</evidence>
<evidence type="ECO:0000313" key="1">
    <source>
        <dbReference type="EMBL" id="TDE06917.1"/>
    </source>
</evidence>
<dbReference type="Pfam" id="PF13591">
    <property type="entry name" value="MerR_2"/>
    <property type="match status" value="1"/>
</dbReference>
<dbReference type="EMBL" id="SMFN01000003">
    <property type="protein sequence ID" value="TDE06917.1"/>
    <property type="molecule type" value="Genomic_DNA"/>
</dbReference>
<dbReference type="Gene3D" id="1.10.1660.10">
    <property type="match status" value="1"/>
</dbReference>
<name>A0A4R5D3E2_9FLAO</name>
<comment type="caution">
    <text evidence="1">The sequence shown here is derived from an EMBL/GenBank/DDBJ whole genome shotgun (WGS) entry which is preliminary data.</text>
</comment>
<keyword evidence="2" id="KW-1185">Reference proteome</keyword>
<dbReference type="Proteomes" id="UP000294644">
    <property type="component" value="Unassembled WGS sequence"/>
</dbReference>
<dbReference type="AlphaFoldDB" id="A0A4R5D3E2"/>
<dbReference type="OrthoDB" id="1494789at2"/>
<reference evidence="1 2" key="1">
    <citation type="submission" date="2019-03" db="EMBL/GenBank/DDBJ databases">
        <title>Flavobacterium LB-D12 sp. nov., isolated from arctic soil.</title>
        <authorList>
            <person name="Chaudhary D.K."/>
        </authorList>
    </citation>
    <scope>NUCLEOTIDE SEQUENCE [LARGE SCALE GENOMIC DNA]</scope>
    <source>
        <strain evidence="1 2">LB-D12</strain>
    </source>
</reference>
<protein>
    <submittedName>
        <fullName evidence="1">MerR family transcriptional regulator</fullName>
    </submittedName>
</protein>
<organism evidence="1 2">
    <name type="scientific">Flavobacterium sandaracinum</name>
    <dbReference type="NCBI Taxonomy" id="2541733"/>
    <lineage>
        <taxon>Bacteria</taxon>
        <taxon>Pseudomonadati</taxon>
        <taxon>Bacteroidota</taxon>
        <taxon>Flavobacteriia</taxon>
        <taxon>Flavobacteriales</taxon>
        <taxon>Flavobacteriaceae</taxon>
        <taxon>Flavobacterium</taxon>
    </lineage>
</organism>